<protein>
    <recommendedName>
        <fullName evidence="1">HAT C-terminal dimerisation domain-containing protein</fullName>
    </recommendedName>
</protein>
<feature type="non-terminal residue" evidence="2">
    <location>
        <position position="119"/>
    </location>
</feature>
<feature type="domain" description="HAT C-terminal dimerisation" evidence="1">
    <location>
        <begin position="49"/>
        <end position="101"/>
    </location>
</feature>
<gene>
    <name evidence="2" type="ORF">PR048_019966</name>
</gene>
<dbReference type="PANTHER" id="PTHR45749:SF37">
    <property type="entry name" value="OS05G0311600 PROTEIN"/>
    <property type="match status" value="1"/>
</dbReference>
<evidence type="ECO:0000259" key="1">
    <source>
        <dbReference type="Pfam" id="PF05699"/>
    </source>
</evidence>
<evidence type="ECO:0000313" key="2">
    <source>
        <dbReference type="EMBL" id="KAJ8879358.1"/>
    </source>
</evidence>
<evidence type="ECO:0000313" key="3">
    <source>
        <dbReference type="Proteomes" id="UP001159363"/>
    </source>
</evidence>
<dbReference type="PANTHER" id="PTHR45749">
    <property type="match status" value="1"/>
</dbReference>
<reference evidence="2 3" key="1">
    <citation type="submission" date="2023-02" db="EMBL/GenBank/DDBJ databases">
        <title>LHISI_Scaffold_Assembly.</title>
        <authorList>
            <person name="Stuart O.P."/>
            <person name="Cleave R."/>
            <person name="Magrath M.J.L."/>
            <person name="Mikheyev A.S."/>
        </authorList>
    </citation>
    <scope>NUCLEOTIDE SEQUENCE [LARGE SCALE GENOMIC DNA]</scope>
    <source>
        <strain evidence="2">Daus_M_001</strain>
        <tissue evidence="2">Leg muscle</tissue>
    </source>
</reference>
<proteinExistence type="predicted"/>
<dbReference type="EMBL" id="JARBHB010000007">
    <property type="protein sequence ID" value="KAJ8879358.1"/>
    <property type="molecule type" value="Genomic_DNA"/>
</dbReference>
<organism evidence="2 3">
    <name type="scientific">Dryococelus australis</name>
    <dbReference type="NCBI Taxonomy" id="614101"/>
    <lineage>
        <taxon>Eukaryota</taxon>
        <taxon>Metazoa</taxon>
        <taxon>Ecdysozoa</taxon>
        <taxon>Arthropoda</taxon>
        <taxon>Hexapoda</taxon>
        <taxon>Insecta</taxon>
        <taxon>Pterygota</taxon>
        <taxon>Neoptera</taxon>
        <taxon>Polyneoptera</taxon>
        <taxon>Phasmatodea</taxon>
        <taxon>Verophasmatodea</taxon>
        <taxon>Anareolatae</taxon>
        <taxon>Phasmatidae</taxon>
        <taxon>Eurycanthinae</taxon>
        <taxon>Dryococelus</taxon>
    </lineage>
</organism>
<dbReference type="InterPro" id="IPR008906">
    <property type="entry name" value="HATC_C_dom"/>
</dbReference>
<keyword evidence="3" id="KW-1185">Reference proteome</keyword>
<accession>A0ABQ9H4Z7</accession>
<comment type="caution">
    <text evidence="2">The sequence shown here is derived from an EMBL/GenBank/DDBJ whole genome shotgun (WGS) entry which is preliminary data.</text>
</comment>
<name>A0ABQ9H4Z7_9NEOP</name>
<dbReference type="Proteomes" id="UP001159363">
    <property type="component" value="Chromosome 6"/>
</dbReference>
<dbReference type="Pfam" id="PF05699">
    <property type="entry name" value="Dimer_Tnp_hAT"/>
    <property type="match status" value="1"/>
</dbReference>
<sequence>MYEIALKLFTVTPKTELSVLNERQDCRQIHGTLRLLNFIMKNNIEDTSQEVTILLRMLPTTPMTTAEAESCFSALKRVETYLRNTICQDRLNALAMLSIEKKNEKKKITFPTSTAECLK</sequence>